<feature type="compositionally biased region" description="Polar residues" evidence="1">
    <location>
        <begin position="120"/>
        <end position="133"/>
    </location>
</feature>
<dbReference type="EMBL" id="JANBUW010000241">
    <property type="protein sequence ID" value="KAJ2847925.1"/>
    <property type="molecule type" value="Genomic_DNA"/>
</dbReference>
<name>A0A9W8LZM2_9FUNG</name>
<dbReference type="Proteomes" id="UP001139887">
    <property type="component" value="Unassembled WGS sequence"/>
</dbReference>
<gene>
    <name evidence="2" type="ORF">IWW36_003600</name>
</gene>
<accession>A0A9W8LZM2</accession>
<organism evidence="2 3">
    <name type="scientific">Coemansia brasiliensis</name>
    <dbReference type="NCBI Taxonomy" id="2650707"/>
    <lineage>
        <taxon>Eukaryota</taxon>
        <taxon>Fungi</taxon>
        <taxon>Fungi incertae sedis</taxon>
        <taxon>Zoopagomycota</taxon>
        <taxon>Kickxellomycotina</taxon>
        <taxon>Kickxellomycetes</taxon>
        <taxon>Kickxellales</taxon>
        <taxon>Kickxellaceae</taxon>
        <taxon>Coemansia</taxon>
    </lineage>
</organism>
<evidence type="ECO:0000313" key="3">
    <source>
        <dbReference type="Proteomes" id="UP001139887"/>
    </source>
</evidence>
<proteinExistence type="predicted"/>
<reference evidence="2" key="1">
    <citation type="submission" date="2022-07" db="EMBL/GenBank/DDBJ databases">
        <title>Phylogenomic reconstructions and comparative analyses of Kickxellomycotina fungi.</title>
        <authorList>
            <person name="Reynolds N.K."/>
            <person name="Stajich J.E."/>
            <person name="Barry K."/>
            <person name="Grigoriev I.V."/>
            <person name="Crous P."/>
            <person name="Smith M.E."/>
        </authorList>
    </citation>
    <scope>NUCLEOTIDE SEQUENCE</scope>
    <source>
        <strain evidence="2">NRRL 1566</strain>
    </source>
</reference>
<dbReference type="OrthoDB" id="5598714at2759"/>
<comment type="caution">
    <text evidence="2">The sequence shown here is derived from an EMBL/GenBank/DDBJ whole genome shotgun (WGS) entry which is preliminary data.</text>
</comment>
<feature type="region of interest" description="Disordered" evidence="1">
    <location>
        <begin position="1"/>
        <end position="29"/>
    </location>
</feature>
<sequence>MHAKSPGPVYPPGHYGYSPPHKDPDHSLGKYKSRTALHRFCSDILTPDFLRSKEPPATNIKNVIESKLAMPFKRRTTSKWALAKYHQNSGHINDIPKSLEGAVYEDCDSNERTSRDYASSKHSGSRSTLVDSLMSAGSESSGVSAHSLGQYTVAAPSREQSWTRSNIANATHADSSRLETRIPELQRQEQNAHYCPNPYIPYPMPQQGMWDTTHQQFILQRHAQFPDVLEVIGCRSAAVEYRRIVHKGKLWCASFYKAGQTIAQTEPRNRLAAATCGYFGPGMQRCDVPSFQMPDSHGSYMSTQVLSSSFSGNAPVLSFVPSSFVSGTNPQQQQQKYTWPPRYPRSFEKNRLWEISSPQPGVFPLHCRDTRGSLDPIPLTPMVLDRYQFCYRFYLSGTKMRWQACKQSRSVVELQCFVRNRLAARLLLGGCSSTGVVGINGRQRLWRNKGTRSSNYSPATYTECDAPSIIILPTAFSRLPNVDAAIVESFVLFTGIEVFECFLHAA</sequence>
<evidence type="ECO:0000313" key="2">
    <source>
        <dbReference type="EMBL" id="KAJ2847925.1"/>
    </source>
</evidence>
<feature type="region of interest" description="Disordered" evidence="1">
    <location>
        <begin position="113"/>
        <end position="133"/>
    </location>
</feature>
<protein>
    <submittedName>
        <fullName evidence="2">Uncharacterized protein</fullName>
    </submittedName>
</protein>
<dbReference type="AlphaFoldDB" id="A0A9W8LZM2"/>
<keyword evidence="3" id="KW-1185">Reference proteome</keyword>
<evidence type="ECO:0000256" key="1">
    <source>
        <dbReference type="SAM" id="MobiDB-lite"/>
    </source>
</evidence>